<dbReference type="EMBL" id="UYYF01004277">
    <property type="protein sequence ID" value="VDN01204.1"/>
    <property type="molecule type" value="Genomic_DNA"/>
</dbReference>
<gene>
    <name evidence="4" type="ORF">TCLT_LOCUS4139</name>
</gene>
<dbReference type="GO" id="GO:0005737">
    <property type="term" value="C:cytoplasm"/>
    <property type="evidence" value="ECO:0007669"/>
    <property type="project" value="TreeGrafter"/>
</dbReference>
<evidence type="ECO:0000313" key="4">
    <source>
        <dbReference type="EMBL" id="VDN01204.1"/>
    </source>
</evidence>
<evidence type="ECO:0000313" key="5">
    <source>
        <dbReference type="Proteomes" id="UP000276776"/>
    </source>
</evidence>
<dbReference type="SUPFAM" id="SSF52058">
    <property type="entry name" value="L domain-like"/>
    <property type="match status" value="1"/>
</dbReference>
<evidence type="ECO:0000313" key="6">
    <source>
        <dbReference type="WBParaSite" id="TCLT_0000415001-mRNA-1"/>
    </source>
</evidence>
<dbReference type="InterPro" id="IPR050216">
    <property type="entry name" value="LRR_domain-containing"/>
</dbReference>
<evidence type="ECO:0000256" key="3">
    <source>
        <dbReference type="SAM" id="Phobius"/>
    </source>
</evidence>
<keyword evidence="3" id="KW-0472">Membrane</keyword>
<reference evidence="4 5" key="2">
    <citation type="submission" date="2018-11" db="EMBL/GenBank/DDBJ databases">
        <authorList>
            <consortium name="Pathogen Informatics"/>
        </authorList>
    </citation>
    <scope>NUCLEOTIDE SEQUENCE [LARGE SCALE GENOMIC DNA]</scope>
</reference>
<dbReference type="PANTHER" id="PTHR48051:SF42">
    <property type="entry name" value="LEUCINE-RICH REPEAT-CONTAINING PROTEIN 18-LIKE"/>
    <property type="match status" value="1"/>
</dbReference>
<reference evidence="6" key="1">
    <citation type="submission" date="2017-02" db="UniProtKB">
        <authorList>
            <consortium name="WormBaseParasite"/>
        </authorList>
    </citation>
    <scope>IDENTIFICATION</scope>
</reference>
<accession>A0A0N5CV30</accession>
<dbReference type="Pfam" id="PF13855">
    <property type="entry name" value="LRR_8"/>
    <property type="match status" value="1"/>
</dbReference>
<dbReference type="Proteomes" id="UP000276776">
    <property type="component" value="Unassembled WGS sequence"/>
</dbReference>
<protein>
    <submittedName>
        <fullName evidence="6">Leucine-rich repeat-containing protein 59</fullName>
    </submittedName>
</protein>
<keyword evidence="3" id="KW-0812">Transmembrane</keyword>
<keyword evidence="5" id="KW-1185">Reference proteome</keyword>
<dbReference type="STRING" id="103827.A0A0N5CV30"/>
<evidence type="ECO:0000256" key="1">
    <source>
        <dbReference type="ARBA" id="ARBA00022614"/>
    </source>
</evidence>
<proteinExistence type="predicted"/>
<dbReference type="InterPro" id="IPR003591">
    <property type="entry name" value="Leu-rich_rpt_typical-subtyp"/>
</dbReference>
<dbReference type="InterPro" id="IPR001611">
    <property type="entry name" value="Leu-rich_rpt"/>
</dbReference>
<name>A0A0N5CV30_THECL</name>
<dbReference type="OMA" id="CLDEKGC"/>
<dbReference type="WBParaSite" id="TCLT_0000415001-mRNA-1">
    <property type="protein sequence ID" value="TCLT_0000415001-mRNA-1"/>
    <property type="gene ID" value="TCLT_0000415001"/>
</dbReference>
<keyword evidence="1" id="KW-0433">Leucine-rich repeat</keyword>
<dbReference type="OrthoDB" id="1394818at2759"/>
<keyword evidence="2" id="KW-0677">Repeat</keyword>
<keyword evidence="3" id="KW-1133">Transmembrane helix</keyword>
<sequence>MAVELSLKKLKALLNGNNLDLSMRQLVKIPVKALSKIQRATHFDFSNNLISVVPVEFCSLIHVTKLDLSKNQIVQLPEDFGKLINLVHLDLYKNNIKELPLSFGELVSLKWLDLKDNPLRAELSKAAGDCSDDKGCKQAAINVVQLMQHRAARKDQPREQQNMVAKKFQNSEKTIHEPIVNRDKIKKKKQKLPESLNEQLEVVAKQIERNGNKLPSSIFNNYFFAVSSLMESYIESIGTAWRELGEQNDLIASAKGYFHSIYMKVLSLALLVHGYALCKLEDFMIFYKQYAAETVNYFVYYIWLLLRIFGLILADLIMFIGGELCFHCTF</sequence>
<organism evidence="6">
    <name type="scientific">Thelazia callipaeda</name>
    <name type="common">Oriental eyeworm</name>
    <name type="synonym">Parasitic nematode</name>
    <dbReference type="NCBI Taxonomy" id="103827"/>
    <lineage>
        <taxon>Eukaryota</taxon>
        <taxon>Metazoa</taxon>
        <taxon>Ecdysozoa</taxon>
        <taxon>Nematoda</taxon>
        <taxon>Chromadorea</taxon>
        <taxon>Rhabditida</taxon>
        <taxon>Spirurina</taxon>
        <taxon>Spiruromorpha</taxon>
        <taxon>Thelazioidea</taxon>
        <taxon>Thelaziidae</taxon>
        <taxon>Thelazia</taxon>
    </lineage>
</organism>
<feature type="transmembrane region" description="Helical" evidence="3">
    <location>
        <begin position="257"/>
        <end position="277"/>
    </location>
</feature>
<dbReference type="Gene3D" id="3.80.10.10">
    <property type="entry name" value="Ribonuclease Inhibitor"/>
    <property type="match status" value="1"/>
</dbReference>
<dbReference type="PROSITE" id="PS51450">
    <property type="entry name" value="LRR"/>
    <property type="match status" value="1"/>
</dbReference>
<dbReference type="AlphaFoldDB" id="A0A0N5CV30"/>
<feature type="transmembrane region" description="Helical" evidence="3">
    <location>
        <begin position="298"/>
        <end position="320"/>
    </location>
</feature>
<dbReference type="SMART" id="SM00369">
    <property type="entry name" value="LRR_TYP"/>
    <property type="match status" value="3"/>
</dbReference>
<dbReference type="PANTHER" id="PTHR48051">
    <property type="match status" value="1"/>
</dbReference>
<dbReference type="InterPro" id="IPR032675">
    <property type="entry name" value="LRR_dom_sf"/>
</dbReference>
<evidence type="ECO:0000256" key="2">
    <source>
        <dbReference type="ARBA" id="ARBA00022737"/>
    </source>
</evidence>